<dbReference type="Gene3D" id="3.40.50.1820">
    <property type="entry name" value="alpha/beta hydrolase"/>
    <property type="match status" value="1"/>
</dbReference>
<organism evidence="1 2">
    <name type="scientific">Tessaracoccus lubricantis</name>
    <dbReference type="NCBI Taxonomy" id="545543"/>
    <lineage>
        <taxon>Bacteria</taxon>
        <taxon>Bacillati</taxon>
        <taxon>Actinomycetota</taxon>
        <taxon>Actinomycetes</taxon>
        <taxon>Propionibacteriales</taxon>
        <taxon>Propionibacteriaceae</taxon>
        <taxon>Tessaracoccus</taxon>
    </lineage>
</organism>
<dbReference type="EMBL" id="BAABLV010000042">
    <property type="protein sequence ID" value="GAA4907576.1"/>
    <property type="molecule type" value="Genomic_DNA"/>
</dbReference>
<keyword evidence="2" id="KW-1185">Reference proteome</keyword>
<protein>
    <submittedName>
        <fullName evidence="1">Uncharacterized protein</fullName>
    </submittedName>
</protein>
<sequence>MDIHGVAPPEAAVDDRAAAAALVHSKDDAVLPWEPNTGRAAALIDDAVVTLYDTVTWQGHQFMGHWSWIYVARNDPQHNGQHVWQWMAQQHR</sequence>
<dbReference type="InterPro" id="IPR029058">
    <property type="entry name" value="AB_hydrolase_fold"/>
</dbReference>
<name>A0ABP9FL60_9ACTN</name>
<gene>
    <name evidence="1" type="ORF">GCM10025789_28840</name>
</gene>
<evidence type="ECO:0000313" key="2">
    <source>
        <dbReference type="Proteomes" id="UP001501521"/>
    </source>
</evidence>
<dbReference type="Proteomes" id="UP001501521">
    <property type="component" value="Unassembled WGS sequence"/>
</dbReference>
<evidence type="ECO:0000313" key="1">
    <source>
        <dbReference type="EMBL" id="GAA4907576.1"/>
    </source>
</evidence>
<reference evidence="2" key="1">
    <citation type="journal article" date="2019" name="Int. J. Syst. Evol. Microbiol.">
        <title>The Global Catalogue of Microorganisms (GCM) 10K type strain sequencing project: providing services to taxonomists for standard genome sequencing and annotation.</title>
        <authorList>
            <consortium name="The Broad Institute Genomics Platform"/>
            <consortium name="The Broad Institute Genome Sequencing Center for Infectious Disease"/>
            <person name="Wu L."/>
            <person name="Ma J."/>
        </authorList>
    </citation>
    <scope>NUCLEOTIDE SEQUENCE [LARGE SCALE GENOMIC DNA]</scope>
    <source>
        <strain evidence="2">JCM 19125</strain>
    </source>
</reference>
<comment type="caution">
    <text evidence="1">The sequence shown here is derived from an EMBL/GenBank/DDBJ whole genome shotgun (WGS) entry which is preliminary data.</text>
</comment>
<accession>A0ABP9FL60</accession>
<proteinExistence type="predicted"/>
<dbReference type="RefSeq" id="WP_345584112.1">
    <property type="nucleotide sequence ID" value="NZ_BAABLV010000042.1"/>
</dbReference>